<feature type="region of interest" description="Disordered" evidence="9">
    <location>
        <begin position="96"/>
        <end position="123"/>
    </location>
</feature>
<comment type="similarity">
    <text evidence="4">Belongs to the EXO84 family.</text>
</comment>
<dbReference type="PANTHER" id="PTHR21426">
    <property type="entry name" value="EXOCYST COMPLEX COMPONENT 8"/>
    <property type="match status" value="1"/>
</dbReference>
<name>A0A2R5LLV9_9ACAR</name>
<keyword evidence="8" id="KW-0653">Protein transport</keyword>
<dbReference type="InterPro" id="IPR011993">
    <property type="entry name" value="PH-like_dom_sf"/>
</dbReference>
<feature type="domain" description="PH" evidence="10">
    <location>
        <begin position="144"/>
        <end position="245"/>
    </location>
</feature>
<evidence type="ECO:0000259" key="10">
    <source>
        <dbReference type="PROSITE" id="PS50003"/>
    </source>
</evidence>
<dbReference type="Pfam" id="PF16528">
    <property type="entry name" value="Exo84_C"/>
    <property type="match status" value="1"/>
</dbReference>
<comment type="function">
    <text evidence="1">Component of the exocyst complex involved in the docking of exocytic vesicles with fusion sites on the plasma membrane.</text>
</comment>
<evidence type="ECO:0000256" key="9">
    <source>
        <dbReference type="SAM" id="MobiDB-lite"/>
    </source>
</evidence>
<keyword evidence="7" id="KW-0268">Exocytosis</keyword>
<dbReference type="InterPro" id="IPR016159">
    <property type="entry name" value="Cullin_repeat-like_dom_sf"/>
</dbReference>
<dbReference type="GO" id="GO:0006893">
    <property type="term" value="P:Golgi to plasma membrane transport"/>
    <property type="evidence" value="ECO:0007669"/>
    <property type="project" value="TreeGrafter"/>
</dbReference>
<proteinExistence type="inferred from homology"/>
<dbReference type="GO" id="GO:0030426">
    <property type="term" value="C:growth cone"/>
    <property type="evidence" value="ECO:0007669"/>
    <property type="project" value="UniProtKB-SubCell"/>
</dbReference>
<dbReference type="InterPro" id="IPR042560">
    <property type="entry name" value="Exo84_C_2"/>
</dbReference>
<evidence type="ECO:0000256" key="5">
    <source>
        <dbReference type="ARBA" id="ARBA00017509"/>
    </source>
</evidence>
<dbReference type="InterPro" id="IPR001849">
    <property type="entry name" value="PH_domain"/>
</dbReference>
<evidence type="ECO:0000256" key="3">
    <source>
        <dbReference type="ARBA" id="ARBA00004624"/>
    </source>
</evidence>
<evidence type="ECO:0000256" key="2">
    <source>
        <dbReference type="ARBA" id="ARBA00004556"/>
    </source>
</evidence>
<dbReference type="EMBL" id="GGLE01006353">
    <property type="protein sequence ID" value="MBY10479.1"/>
    <property type="molecule type" value="Transcribed_RNA"/>
</dbReference>
<sequence>MAEYSAVGDKFTSPGFSPTKYVQDLVQNSRNIDSVLEEKQRITNLADETNNLLKKNVYKNYMQFIETAKEISYLESEMYQLSHMLTEQQNVMQSLSKLSVTDSKGSDSGEHANEKKEEDPRKNLSTLLEQVEGCTHLLDVKERYLIRSGEVTELDQDLNASKKIYVVLLTDSLVLADWLPNRRGPVQYRFQTSYELDNLAVVNMKEDRQTKNCFKILMFPHTRLFQCESAVEKRMWMEVIEQAKQTKLAAKMLKRESALLDPKGSFLRDETNPFDEEDGEDMYNNEGEAGIPEWLVELPENLDVCVAERDFEAAVALVLKTREYLHPNAKALEEMKPRIDQRVKNLVDVLTTELHVSPGRSLQGGPRAARRAVGLLMRLGKSSQACELFLKHRSAVLKYTMRQQKMEGATAPYVRRLCELFFSSMMDTGREFSQAFGNSNSCASALVVWCKEQLQAFVKQFSNHVFTTQVPLPVATECILIIRTHCEKLWQIGLDLCFVLEKLLKDDVERIITDSRDKALEAIKLRAAEDRWRPQNLQNKAGIQKLADDMLNLGVTNINDYTYDDVWVSLTSNTIAFCKTFLNLLDDLYKLYTPTTRTLISDSIIVTFKAQLRHVDASLANKNFRSSVTLIQKNASFLLDVLLPISEQRCNVKISQPLTFWTELRQEFASCAGEKPSARGISKYSATAYL</sequence>
<comment type="subcellular location">
    <subcellularLocation>
        <location evidence="3">Cell projection</location>
        <location evidence="3">Growth cone</location>
    </subcellularLocation>
    <subcellularLocation>
        <location evidence="2">Cytoplasm</location>
        <location evidence="2">Perinuclear region</location>
    </subcellularLocation>
</comment>
<dbReference type="AlphaFoldDB" id="A0A2R5LLV9"/>
<organism evidence="11">
    <name type="scientific">Ornithodoros turicata</name>
    <dbReference type="NCBI Taxonomy" id="34597"/>
    <lineage>
        <taxon>Eukaryota</taxon>
        <taxon>Metazoa</taxon>
        <taxon>Ecdysozoa</taxon>
        <taxon>Arthropoda</taxon>
        <taxon>Chelicerata</taxon>
        <taxon>Arachnida</taxon>
        <taxon>Acari</taxon>
        <taxon>Parasitiformes</taxon>
        <taxon>Ixodida</taxon>
        <taxon>Ixodoidea</taxon>
        <taxon>Argasidae</taxon>
        <taxon>Ornithodorinae</taxon>
        <taxon>Ornithodoros</taxon>
    </lineage>
</organism>
<dbReference type="PANTHER" id="PTHR21426:SF12">
    <property type="entry name" value="EXOCYST COMPLEX COMPONENT 8"/>
    <property type="match status" value="1"/>
</dbReference>
<evidence type="ECO:0000256" key="1">
    <source>
        <dbReference type="ARBA" id="ARBA00002660"/>
    </source>
</evidence>
<protein>
    <recommendedName>
        <fullName evidence="5">Exocyst complex component 8</fullName>
    </recommendedName>
</protein>
<dbReference type="InterPro" id="IPR033961">
    <property type="entry name" value="Exo84"/>
</dbReference>
<evidence type="ECO:0000256" key="7">
    <source>
        <dbReference type="ARBA" id="ARBA00022483"/>
    </source>
</evidence>
<dbReference type="SUPFAM" id="SSF50729">
    <property type="entry name" value="PH domain-like"/>
    <property type="match status" value="1"/>
</dbReference>
<dbReference type="GO" id="GO:0006887">
    <property type="term" value="P:exocytosis"/>
    <property type="evidence" value="ECO:0007669"/>
    <property type="project" value="UniProtKB-KW"/>
</dbReference>
<dbReference type="Gene3D" id="1.20.58.1210">
    <property type="entry name" value="Exo84p, N-terminal helical domain"/>
    <property type="match status" value="1"/>
</dbReference>
<dbReference type="CDD" id="cd01226">
    <property type="entry name" value="PH_RalBD_exo84"/>
    <property type="match status" value="1"/>
</dbReference>
<dbReference type="SUPFAM" id="SSF74788">
    <property type="entry name" value="Cullin repeat-like"/>
    <property type="match status" value="1"/>
</dbReference>
<dbReference type="Gene3D" id="2.30.29.30">
    <property type="entry name" value="Pleckstrin-homology domain (PH domain)/Phosphotyrosine-binding domain (PTB)"/>
    <property type="match status" value="1"/>
</dbReference>
<keyword evidence="6" id="KW-0813">Transport</keyword>
<reference evidence="11" key="1">
    <citation type="submission" date="2018-03" db="EMBL/GenBank/DDBJ databases">
        <title>The relapsing fever spirochete Borrelia turicatae persists in the highly oxidative environment of its soft-bodied tick vector.</title>
        <authorList>
            <person name="Bourret T.J."/>
            <person name="Boyle W.K."/>
            <person name="Valenzuela J.G."/>
            <person name="Oliveira F."/>
            <person name="Lopez J.E."/>
        </authorList>
    </citation>
    <scope>NUCLEOTIDE SEQUENCE</scope>
    <source>
        <strain evidence="11">Kansas strain/isolate</strain>
        <tissue evidence="11">Salivary glands</tissue>
    </source>
</reference>
<dbReference type="GO" id="GO:0015031">
    <property type="term" value="P:protein transport"/>
    <property type="evidence" value="ECO:0007669"/>
    <property type="project" value="UniProtKB-KW"/>
</dbReference>
<dbReference type="SMART" id="SM00233">
    <property type="entry name" value="PH"/>
    <property type="match status" value="1"/>
</dbReference>
<dbReference type="InterPro" id="IPR042561">
    <property type="entry name" value="Exo84_C_1"/>
</dbReference>
<evidence type="ECO:0000256" key="8">
    <source>
        <dbReference type="ARBA" id="ARBA00022927"/>
    </source>
</evidence>
<dbReference type="InterPro" id="IPR032403">
    <property type="entry name" value="Exo84_C"/>
</dbReference>
<dbReference type="PROSITE" id="PS50003">
    <property type="entry name" value="PH_DOMAIN"/>
    <property type="match status" value="1"/>
</dbReference>
<dbReference type="Pfam" id="PF00169">
    <property type="entry name" value="PH"/>
    <property type="match status" value="1"/>
</dbReference>
<accession>A0A2R5LLV9</accession>
<dbReference type="GO" id="GO:0048471">
    <property type="term" value="C:perinuclear region of cytoplasm"/>
    <property type="evidence" value="ECO:0007669"/>
    <property type="project" value="UniProtKB-SubCell"/>
</dbReference>
<dbReference type="Gene3D" id="1.20.58.1220">
    <property type="entry name" value="Exo84p, C-terminal helical domain"/>
    <property type="match status" value="1"/>
</dbReference>
<evidence type="ECO:0000256" key="4">
    <source>
        <dbReference type="ARBA" id="ARBA00007210"/>
    </source>
</evidence>
<dbReference type="GO" id="GO:0000145">
    <property type="term" value="C:exocyst"/>
    <property type="evidence" value="ECO:0007669"/>
    <property type="project" value="InterPro"/>
</dbReference>
<evidence type="ECO:0000313" key="11">
    <source>
        <dbReference type="EMBL" id="MBY10479.1"/>
    </source>
</evidence>
<dbReference type="Pfam" id="PF08700">
    <property type="entry name" value="VPS51_Exo84_N"/>
    <property type="match status" value="1"/>
</dbReference>
<evidence type="ECO:0000256" key="6">
    <source>
        <dbReference type="ARBA" id="ARBA00022448"/>
    </source>
</evidence>
<feature type="compositionally biased region" description="Basic and acidic residues" evidence="9">
    <location>
        <begin position="104"/>
        <end position="122"/>
    </location>
</feature>